<keyword evidence="3" id="KW-1185">Reference proteome</keyword>
<dbReference type="SUPFAM" id="SSF63829">
    <property type="entry name" value="Calcium-dependent phosphotriesterase"/>
    <property type="match status" value="1"/>
</dbReference>
<reference evidence="2" key="1">
    <citation type="submission" date="2021-02" db="EMBL/GenBank/DDBJ databases">
        <authorList>
            <person name="Steward A R."/>
        </authorList>
    </citation>
    <scope>NUCLEOTIDE SEQUENCE</scope>
</reference>
<dbReference type="EMBL" id="CAJOBZ010000075">
    <property type="protein sequence ID" value="CAF4953405.1"/>
    <property type="molecule type" value="Genomic_DNA"/>
</dbReference>
<feature type="signal peptide" evidence="1">
    <location>
        <begin position="1"/>
        <end position="15"/>
    </location>
</feature>
<keyword evidence="1" id="KW-0732">Signal</keyword>
<evidence type="ECO:0000313" key="3">
    <source>
        <dbReference type="Proteomes" id="UP000663880"/>
    </source>
</evidence>
<evidence type="ECO:0000256" key="1">
    <source>
        <dbReference type="SAM" id="SignalP"/>
    </source>
</evidence>
<sequence>MKVFLIISLINCAFADKRCRGIDFDQKYFNVDIIKEGINHLHDIALNRNDNNVYFTYETLSEVPSKVLGYLDIATKKADVIHGIRNATAITIDQFYGKVYVGGADGLFKINDQKLVERLPIQDDIRSLYFRDALYFTNWNREAYKFEDGYATLVRELRGVKVDKFVIDNDDNIFFTIDKKLFRVKLGTRAINSHEMYTVDYLTTDIYHRPYICTSKGVYMYNKYKYVYDKVSNTAGLKGLTFNKRNEPLYAVADYLVKLKLSEIPCFEDLSSYSGY</sequence>
<dbReference type="OrthoDB" id="7166767at2759"/>
<accession>A0A821XYK6</accession>
<comment type="caution">
    <text evidence="2">The sequence shown here is derived from an EMBL/GenBank/DDBJ whole genome shotgun (WGS) entry which is preliminary data.</text>
</comment>
<dbReference type="Proteomes" id="UP000663880">
    <property type="component" value="Unassembled WGS sequence"/>
</dbReference>
<feature type="chain" id="PRO_5033040492" description="Ommochrome-binding protein" evidence="1">
    <location>
        <begin position="16"/>
        <end position="276"/>
    </location>
</feature>
<evidence type="ECO:0000313" key="2">
    <source>
        <dbReference type="EMBL" id="CAF4953405.1"/>
    </source>
</evidence>
<evidence type="ECO:0008006" key="4">
    <source>
        <dbReference type="Google" id="ProtNLM"/>
    </source>
</evidence>
<protein>
    <recommendedName>
        <fullName evidence="4">Ommochrome-binding protein</fullName>
    </recommendedName>
</protein>
<name>A0A821XYK6_9NEOP</name>
<proteinExistence type="predicted"/>
<organism evidence="2 3">
    <name type="scientific">Pieris macdunnoughi</name>
    <dbReference type="NCBI Taxonomy" id="345717"/>
    <lineage>
        <taxon>Eukaryota</taxon>
        <taxon>Metazoa</taxon>
        <taxon>Ecdysozoa</taxon>
        <taxon>Arthropoda</taxon>
        <taxon>Hexapoda</taxon>
        <taxon>Insecta</taxon>
        <taxon>Pterygota</taxon>
        <taxon>Neoptera</taxon>
        <taxon>Endopterygota</taxon>
        <taxon>Lepidoptera</taxon>
        <taxon>Glossata</taxon>
        <taxon>Ditrysia</taxon>
        <taxon>Papilionoidea</taxon>
        <taxon>Pieridae</taxon>
        <taxon>Pierinae</taxon>
        <taxon>Pieris</taxon>
    </lineage>
</organism>
<gene>
    <name evidence="2" type="ORF">PMACD_LOCUS15927</name>
</gene>
<dbReference type="AlphaFoldDB" id="A0A821XYK6"/>